<proteinExistence type="predicted"/>
<evidence type="ECO:0000313" key="3">
    <source>
        <dbReference type="Proteomes" id="UP000600080"/>
    </source>
</evidence>
<organism evidence="2 3">
    <name type="scientific">Streptomyces kronopolitis</name>
    <dbReference type="NCBI Taxonomy" id="1612435"/>
    <lineage>
        <taxon>Bacteria</taxon>
        <taxon>Bacillati</taxon>
        <taxon>Actinomycetota</taxon>
        <taxon>Actinomycetes</taxon>
        <taxon>Kitasatosporales</taxon>
        <taxon>Streptomycetaceae</taxon>
        <taxon>Streptomyces</taxon>
    </lineage>
</organism>
<gene>
    <name evidence="2" type="ORF">GCM10012285_22550</name>
</gene>
<accession>A0ABQ2JBB0</accession>
<evidence type="ECO:0000313" key="2">
    <source>
        <dbReference type="EMBL" id="GGN42326.1"/>
    </source>
</evidence>
<dbReference type="Proteomes" id="UP000600080">
    <property type="component" value="Unassembled WGS sequence"/>
</dbReference>
<sequence length="123" mass="13719">MGSPVSWLHGAGWWGESFPVPRAPVVSGGGPAWDGRRTPRRRSRLRRGALGSCRDEMRCAQRRSARRTTCKKYPPDDSSRFCDRMNSYRSGRATALAALDREGRRRARLRQAAAHEVVGVAVP</sequence>
<feature type="region of interest" description="Disordered" evidence="1">
    <location>
        <begin position="25"/>
        <end position="44"/>
    </location>
</feature>
<dbReference type="EMBL" id="BMND01000007">
    <property type="protein sequence ID" value="GGN42326.1"/>
    <property type="molecule type" value="Genomic_DNA"/>
</dbReference>
<name>A0ABQ2JBB0_9ACTN</name>
<protein>
    <submittedName>
        <fullName evidence="2">Uncharacterized protein</fullName>
    </submittedName>
</protein>
<evidence type="ECO:0000256" key="1">
    <source>
        <dbReference type="SAM" id="MobiDB-lite"/>
    </source>
</evidence>
<keyword evidence="3" id="KW-1185">Reference proteome</keyword>
<comment type="caution">
    <text evidence="2">The sequence shown here is derived from an EMBL/GenBank/DDBJ whole genome shotgun (WGS) entry which is preliminary data.</text>
</comment>
<reference evidence="3" key="1">
    <citation type="journal article" date="2019" name="Int. J. Syst. Evol. Microbiol.">
        <title>The Global Catalogue of Microorganisms (GCM) 10K type strain sequencing project: providing services to taxonomists for standard genome sequencing and annotation.</title>
        <authorList>
            <consortium name="The Broad Institute Genomics Platform"/>
            <consortium name="The Broad Institute Genome Sequencing Center for Infectious Disease"/>
            <person name="Wu L."/>
            <person name="Ma J."/>
        </authorList>
    </citation>
    <scope>NUCLEOTIDE SEQUENCE [LARGE SCALE GENOMIC DNA]</scope>
    <source>
        <strain evidence="3">CGMCC 4.7323</strain>
    </source>
</reference>